<keyword evidence="2" id="KW-1185">Reference proteome</keyword>
<dbReference type="Proteomes" id="UP001451782">
    <property type="component" value="Chromosome"/>
</dbReference>
<reference evidence="1 2" key="1">
    <citation type="submission" date="2024-04" db="EMBL/GenBank/DDBJ databases">
        <title>Phylogenomic analyses of a clade within the roseobacter group suggest taxonomic reassignments of species of the genera Aestuariivita, Citreicella, Loktanella, Nautella, Pelagibaca, Ruegeria, Thalassobius, Thiobacimonas and Tropicibacter, and the proposal o.</title>
        <authorList>
            <person name="Jeon C.O."/>
        </authorList>
    </citation>
    <scope>NUCLEOTIDE SEQUENCE [LARGE SCALE GENOMIC DNA]</scope>
    <source>
        <strain evidence="1 2">G8-12</strain>
    </source>
</reference>
<evidence type="ECO:0000313" key="1">
    <source>
        <dbReference type="EMBL" id="WZU64582.1"/>
    </source>
</evidence>
<organism evidence="1 2">
    <name type="scientific">Yoonia algicola</name>
    <dbReference type="NCBI Taxonomy" id="3137368"/>
    <lineage>
        <taxon>Bacteria</taxon>
        <taxon>Pseudomonadati</taxon>
        <taxon>Pseudomonadota</taxon>
        <taxon>Alphaproteobacteria</taxon>
        <taxon>Rhodobacterales</taxon>
        <taxon>Paracoccaceae</taxon>
        <taxon>Yoonia</taxon>
    </lineage>
</organism>
<dbReference type="SUPFAM" id="SSF51182">
    <property type="entry name" value="RmlC-like cupins"/>
    <property type="match status" value="1"/>
</dbReference>
<dbReference type="EMBL" id="CP151762">
    <property type="protein sequence ID" value="WZU64582.1"/>
    <property type="molecule type" value="Genomic_DNA"/>
</dbReference>
<proteinExistence type="predicted"/>
<evidence type="ECO:0008006" key="3">
    <source>
        <dbReference type="Google" id="ProtNLM"/>
    </source>
</evidence>
<dbReference type="InterPro" id="IPR011051">
    <property type="entry name" value="RmlC_Cupin_sf"/>
</dbReference>
<accession>A0AAN0M8G6</accession>
<dbReference type="InterPro" id="IPR014710">
    <property type="entry name" value="RmlC-like_jellyroll"/>
</dbReference>
<name>A0AAN0M8G6_9RHOB</name>
<protein>
    <recommendedName>
        <fullName evidence="3">Cupin domain-containing protein</fullName>
    </recommendedName>
</protein>
<evidence type="ECO:0000313" key="2">
    <source>
        <dbReference type="Proteomes" id="UP001451782"/>
    </source>
</evidence>
<dbReference type="RefSeq" id="WP_342070946.1">
    <property type="nucleotide sequence ID" value="NZ_CP151762.1"/>
</dbReference>
<dbReference type="AlphaFoldDB" id="A0AAN0M8G6"/>
<sequence>MQTANAKGFDWPQDLIAEFNAAWGNGQVGHVLVSETEDVRVWQLRLAPGERIGFHHHVLDYFWSAVTAGRSRSHMHDGSIVESDYAVGATRHYRFGAGEYMIHDLENIGDTELVFVTVEHLAGSNKPHELSSDVTRL</sequence>
<dbReference type="Gene3D" id="2.60.120.10">
    <property type="entry name" value="Jelly Rolls"/>
    <property type="match status" value="1"/>
</dbReference>
<gene>
    <name evidence="1" type="ORF">AABB28_04695</name>
</gene>
<dbReference type="KEGG" id="yag:AABB28_04695"/>